<organism evidence="1 2">
    <name type="scientific">Bordetella flabilis</name>
    <dbReference type="NCBI Taxonomy" id="463014"/>
    <lineage>
        <taxon>Bacteria</taxon>
        <taxon>Pseudomonadati</taxon>
        <taxon>Pseudomonadota</taxon>
        <taxon>Betaproteobacteria</taxon>
        <taxon>Burkholderiales</taxon>
        <taxon>Alcaligenaceae</taxon>
        <taxon>Bordetella</taxon>
    </lineage>
</organism>
<name>A0A193GB33_9BORD</name>
<keyword evidence="2" id="KW-1185">Reference proteome</keyword>
<protein>
    <recommendedName>
        <fullName evidence="3">SAF domain-containing protein</fullName>
    </recommendedName>
</protein>
<proteinExistence type="predicted"/>
<dbReference type="AlphaFoldDB" id="A0A193GB33"/>
<evidence type="ECO:0000313" key="2">
    <source>
        <dbReference type="Proteomes" id="UP000091926"/>
    </source>
</evidence>
<dbReference type="STRING" id="463014.BAU07_04600"/>
<sequence length="99" mass="10094">MNPAEKIWVIHRDDNVGTVVGADARAGVDVPVAGVVQGSLAVIEQVPYGHKVALRALAAGEPVVKYGVVVGSMSRAVPAGGHVHVHNAESLRGRGDLGG</sequence>
<accession>A0A193GB33</accession>
<dbReference type="KEGG" id="bfz:BAU07_04600"/>
<dbReference type="CDD" id="cd11613">
    <property type="entry name" value="SAF_AH_GD"/>
    <property type="match status" value="1"/>
</dbReference>
<dbReference type="OrthoDB" id="9804574at2"/>
<dbReference type="InterPro" id="IPR044144">
    <property type="entry name" value="SAF_UxaA/GarD"/>
</dbReference>
<reference evidence="1 2" key="1">
    <citation type="submission" date="2016-06" db="EMBL/GenBank/DDBJ databases">
        <title>Complete genome sequences of Bordetella bronchialis and Bordetella flabilis.</title>
        <authorList>
            <person name="LiPuma J.J."/>
            <person name="Spilker T."/>
        </authorList>
    </citation>
    <scope>NUCLEOTIDE SEQUENCE [LARGE SCALE GENOMIC DNA]</scope>
    <source>
        <strain evidence="1 2">AU10664</strain>
    </source>
</reference>
<dbReference type="Proteomes" id="UP000091926">
    <property type="component" value="Chromosome"/>
</dbReference>
<gene>
    <name evidence="1" type="ORF">BAU07_04600</name>
</gene>
<evidence type="ECO:0000313" key="1">
    <source>
        <dbReference type="EMBL" id="ANN76489.1"/>
    </source>
</evidence>
<dbReference type="EMBL" id="CP016172">
    <property type="protein sequence ID" value="ANN76489.1"/>
    <property type="molecule type" value="Genomic_DNA"/>
</dbReference>
<evidence type="ECO:0008006" key="3">
    <source>
        <dbReference type="Google" id="ProtNLM"/>
    </source>
</evidence>
<dbReference type="RefSeq" id="WP_066654524.1">
    <property type="nucleotide sequence ID" value="NZ_CBCSCL010000022.1"/>
</dbReference>
<dbReference type="Gene3D" id="2.30.130.110">
    <property type="match status" value="1"/>
</dbReference>